<dbReference type="GO" id="GO:0008233">
    <property type="term" value="F:peptidase activity"/>
    <property type="evidence" value="ECO:0007669"/>
    <property type="project" value="UniProtKB-KW"/>
</dbReference>
<keyword evidence="2" id="KW-1003">Cell membrane</keyword>
<dbReference type="GO" id="GO:0006508">
    <property type="term" value="P:proteolysis"/>
    <property type="evidence" value="ECO:0007669"/>
    <property type="project" value="UniProtKB-KW"/>
</dbReference>
<feature type="transmembrane region" description="Helical" evidence="8">
    <location>
        <begin position="16"/>
        <end position="34"/>
    </location>
</feature>
<feature type="transmembrane region" description="Helical" evidence="8">
    <location>
        <begin position="213"/>
        <end position="236"/>
    </location>
</feature>
<dbReference type="InterPro" id="IPR026392">
    <property type="entry name" value="Exo/Archaeosortase_dom"/>
</dbReference>
<dbReference type="InterPro" id="IPR019127">
    <property type="entry name" value="Exosortase"/>
</dbReference>
<evidence type="ECO:0000256" key="6">
    <source>
        <dbReference type="ARBA" id="ARBA00022989"/>
    </source>
</evidence>
<dbReference type="PROSITE" id="PS51257">
    <property type="entry name" value="PROKAR_LIPOPROTEIN"/>
    <property type="match status" value="1"/>
</dbReference>
<dbReference type="Proteomes" id="UP000184315">
    <property type="component" value="Unassembled WGS sequence"/>
</dbReference>
<dbReference type="NCBIfam" id="TIGR04178">
    <property type="entry name" value="exo_archaeo"/>
    <property type="match status" value="1"/>
</dbReference>
<evidence type="ECO:0000256" key="8">
    <source>
        <dbReference type="SAM" id="Phobius"/>
    </source>
</evidence>
<dbReference type="NCBIfam" id="TIGR03763">
    <property type="entry name" value="cyanoexo_CrtA"/>
    <property type="match status" value="1"/>
</dbReference>
<comment type="subcellular location">
    <subcellularLocation>
        <location evidence="1">Cell membrane</location>
        <topology evidence="1">Multi-pass membrane protein</topology>
    </subcellularLocation>
</comment>
<evidence type="ECO:0000256" key="4">
    <source>
        <dbReference type="ARBA" id="ARBA00022692"/>
    </source>
</evidence>
<feature type="transmembrane region" description="Helical" evidence="8">
    <location>
        <begin position="40"/>
        <end position="57"/>
    </location>
</feature>
<keyword evidence="6 8" id="KW-1133">Transmembrane helix</keyword>
<feature type="transmembrane region" description="Helical" evidence="8">
    <location>
        <begin position="96"/>
        <end position="114"/>
    </location>
</feature>
<keyword evidence="3" id="KW-0645">Protease</keyword>
<sequence length="286" mass="32014">MKSSPINLSQLVKTHSFWLLTLATSLSCIYFTLIWKAEDLAHLGMSLLFWLAVITLLREKWPSLNLNSDLLSTILGTVLIVIFYLKSLTVPTQTDYFLRIAPFLGAIGLSLVASSLKGIVQYWRELMILFFLGVPAAILTPIFDPSETTAKFTHFLLWYTGFDVTRDGVYVLMPSGAVKVYSGCSGLEAMNYLLGLSIICLLLYPTGKRFHKIITPVIAIIIGFVINSLRVALMLLLVNSGQTKAFYYWHEGEGSLIFGLIEVMVFGCFYLFLMRQDAQPSGELKP</sequence>
<keyword evidence="5" id="KW-0378">Hydrolase</keyword>
<name>A0A1J1LJC8_9CYAN</name>
<evidence type="ECO:0000313" key="10">
    <source>
        <dbReference type="Proteomes" id="UP000184315"/>
    </source>
</evidence>
<feature type="transmembrane region" description="Helical" evidence="8">
    <location>
        <begin position="189"/>
        <end position="206"/>
    </location>
</feature>
<dbReference type="STRING" id="671072.PL9214430266"/>
<feature type="transmembrane region" description="Helical" evidence="8">
    <location>
        <begin position="256"/>
        <end position="273"/>
    </location>
</feature>
<dbReference type="InterPro" id="IPR022505">
    <property type="entry name" value="Exosortase_cyanobac"/>
</dbReference>
<evidence type="ECO:0000256" key="2">
    <source>
        <dbReference type="ARBA" id="ARBA00022475"/>
    </source>
</evidence>
<evidence type="ECO:0000256" key="7">
    <source>
        <dbReference type="ARBA" id="ARBA00023136"/>
    </source>
</evidence>
<dbReference type="OrthoDB" id="461510at2"/>
<dbReference type="GO" id="GO:0005886">
    <property type="term" value="C:plasma membrane"/>
    <property type="evidence" value="ECO:0007669"/>
    <property type="project" value="UniProtKB-SubCell"/>
</dbReference>
<gene>
    <name evidence="9" type="ORF">PL9214430266</name>
</gene>
<dbReference type="AlphaFoldDB" id="A0A1J1LJC8"/>
<evidence type="ECO:0000313" key="9">
    <source>
        <dbReference type="EMBL" id="CUR32294.1"/>
    </source>
</evidence>
<keyword evidence="4 8" id="KW-0812">Transmembrane</keyword>
<evidence type="ECO:0000256" key="3">
    <source>
        <dbReference type="ARBA" id="ARBA00022670"/>
    </source>
</evidence>
<evidence type="ECO:0000256" key="1">
    <source>
        <dbReference type="ARBA" id="ARBA00004651"/>
    </source>
</evidence>
<feature type="transmembrane region" description="Helical" evidence="8">
    <location>
        <begin position="64"/>
        <end position="84"/>
    </location>
</feature>
<dbReference type="Pfam" id="PF09721">
    <property type="entry name" value="Exosortase_EpsH"/>
    <property type="match status" value="1"/>
</dbReference>
<organism evidence="9 10">
    <name type="scientific">Planktothrix tepida PCC 9214</name>
    <dbReference type="NCBI Taxonomy" id="671072"/>
    <lineage>
        <taxon>Bacteria</taxon>
        <taxon>Bacillati</taxon>
        <taxon>Cyanobacteriota</taxon>
        <taxon>Cyanophyceae</taxon>
        <taxon>Oscillatoriophycideae</taxon>
        <taxon>Oscillatoriales</taxon>
        <taxon>Microcoleaceae</taxon>
        <taxon>Planktothrix</taxon>
    </lineage>
</organism>
<dbReference type="EMBL" id="CZDF01000148">
    <property type="protein sequence ID" value="CUR32294.1"/>
    <property type="molecule type" value="Genomic_DNA"/>
</dbReference>
<reference evidence="10" key="1">
    <citation type="submission" date="2015-10" db="EMBL/GenBank/DDBJ databases">
        <authorList>
            <person name="Regsiter A."/>
            <person name="william w."/>
        </authorList>
    </citation>
    <scope>NUCLEOTIDE SEQUENCE [LARGE SCALE GENOMIC DNA]</scope>
</reference>
<proteinExistence type="predicted"/>
<accession>A0A1J1LJC8</accession>
<keyword evidence="10" id="KW-1185">Reference proteome</keyword>
<feature type="transmembrane region" description="Helical" evidence="8">
    <location>
        <begin position="126"/>
        <end position="143"/>
    </location>
</feature>
<evidence type="ECO:0000256" key="5">
    <source>
        <dbReference type="ARBA" id="ARBA00022801"/>
    </source>
</evidence>
<keyword evidence="7 8" id="KW-0472">Membrane</keyword>
<dbReference type="RefSeq" id="WP_072719033.1">
    <property type="nucleotide sequence ID" value="NZ_LN889796.1"/>
</dbReference>
<protein>
    <submittedName>
        <fullName evidence="9">Exosortase EpsH-related protein</fullName>
    </submittedName>
</protein>